<sequence>MAGFDLVAGATVTDLGRTADMSVLLYALADGVADPQPVHEQDEVYVVLTGNATAVVGEERTDVCAGSVLIVPAGTAHHFDQTQGGFVAVAVFAPPLT</sequence>
<feature type="domain" description="Cupin type-2" evidence="1">
    <location>
        <begin position="28"/>
        <end position="82"/>
    </location>
</feature>
<accession>A0A6J6BQR2</accession>
<gene>
    <name evidence="2" type="ORF">UFOPK1493_00339</name>
</gene>
<dbReference type="InterPro" id="IPR013096">
    <property type="entry name" value="Cupin_2"/>
</dbReference>
<protein>
    <submittedName>
        <fullName evidence="2">Unannotated protein</fullName>
    </submittedName>
</protein>
<organism evidence="2">
    <name type="scientific">freshwater metagenome</name>
    <dbReference type="NCBI Taxonomy" id="449393"/>
    <lineage>
        <taxon>unclassified sequences</taxon>
        <taxon>metagenomes</taxon>
        <taxon>ecological metagenomes</taxon>
    </lineage>
</organism>
<dbReference type="Pfam" id="PF07883">
    <property type="entry name" value="Cupin_2"/>
    <property type="match status" value="1"/>
</dbReference>
<reference evidence="2" key="1">
    <citation type="submission" date="2020-05" db="EMBL/GenBank/DDBJ databases">
        <authorList>
            <person name="Chiriac C."/>
            <person name="Salcher M."/>
            <person name="Ghai R."/>
            <person name="Kavagutti S V."/>
        </authorList>
    </citation>
    <scope>NUCLEOTIDE SEQUENCE</scope>
</reference>
<evidence type="ECO:0000313" key="2">
    <source>
        <dbReference type="EMBL" id="CAB4541411.1"/>
    </source>
</evidence>
<dbReference type="AlphaFoldDB" id="A0A6J6BQR2"/>
<dbReference type="InterPro" id="IPR011051">
    <property type="entry name" value="RmlC_Cupin_sf"/>
</dbReference>
<dbReference type="SUPFAM" id="SSF51182">
    <property type="entry name" value="RmlC-like cupins"/>
    <property type="match status" value="1"/>
</dbReference>
<dbReference type="EMBL" id="CAEZSR010000006">
    <property type="protein sequence ID" value="CAB4541411.1"/>
    <property type="molecule type" value="Genomic_DNA"/>
</dbReference>
<evidence type="ECO:0000259" key="1">
    <source>
        <dbReference type="Pfam" id="PF07883"/>
    </source>
</evidence>
<proteinExistence type="predicted"/>
<dbReference type="InterPro" id="IPR014710">
    <property type="entry name" value="RmlC-like_jellyroll"/>
</dbReference>
<dbReference type="Gene3D" id="2.60.120.10">
    <property type="entry name" value="Jelly Rolls"/>
    <property type="match status" value="1"/>
</dbReference>
<name>A0A6J6BQR2_9ZZZZ</name>